<feature type="domain" description="DUF6857" evidence="3">
    <location>
        <begin position="305"/>
        <end position="602"/>
    </location>
</feature>
<dbReference type="AlphaFoldDB" id="A0A2N9J4G3"/>
<reference evidence="4" key="1">
    <citation type="submission" date="2018-02" db="EMBL/GenBank/DDBJ databases">
        <authorList>
            <person name="Cohen D.B."/>
            <person name="Kent A.D."/>
        </authorList>
    </citation>
    <scope>NUCLEOTIDE SEQUENCE</scope>
</reference>
<organism evidence="4">
    <name type="scientific">Fagus sylvatica</name>
    <name type="common">Beechnut</name>
    <dbReference type="NCBI Taxonomy" id="28930"/>
    <lineage>
        <taxon>Eukaryota</taxon>
        <taxon>Viridiplantae</taxon>
        <taxon>Streptophyta</taxon>
        <taxon>Embryophyta</taxon>
        <taxon>Tracheophyta</taxon>
        <taxon>Spermatophyta</taxon>
        <taxon>Magnoliopsida</taxon>
        <taxon>eudicotyledons</taxon>
        <taxon>Gunneridae</taxon>
        <taxon>Pentapetalae</taxon>
        <taxon>rosids</taxon>
        <taxon>fabids</taxon>
        <taxon>Fagales</taxon>
        <taxon>Fagaceae</taxon>
        <taxon>Fagus</taxon>
    </lineage>
</organism>
<feature type="domain" description="DUF936" evidence="2">
    <location>
        <begin position="4"/>
        <end position="119"/>
    </location>
</feature>
<dbReference type="PANTHER" id="PTHR31928:SF12">
    <property type="entry name" value="DUF3741 DOMAIN-CONTAINING PROTEIN"/>
    <property type="match status" value="1"/>
</dbReference>
<sequence>MANLSPGVLVKLLGEMGVDEKFLGDRKPVLIQVRSIIPVLAEGDLWPNQGFYLKVSDSSHAMYVSLPQEQDDMVLCNKLRLGQLIYVEKLEMAYPVPVLKGVKPLLGRHPCVGSPKNLVVINNLVNVRGVSDSVSSIEKDNDVLKNLEERYRSLSNSKVRPNEEKSRRSRRSRNSDIEREHSDVVKASRKITSGLVDKDSDSESSTVSSCSSVIIKRRSWNGAEISDSPFVKRGMKLSARRRSASVSPVISVGNDSSDDNSCLSRRKDIGIDLKSVKRSNKCGIPMSVRYREEPIEPAAVFSWADDKKVTETKILWNSLPPTLVELGKEVSRHRDVALLAAVEALQEASAAEGLLKCLSTYSELQAAEGDAQKPSVDKFLSLQDDFMRTQSIIQSLTNICPLREHDHDPNIAGSIQESLKLAMERKKNATVWIETALASDLTLFSAPTTPKPTALVKKSSTTHGSEPKGTCTAKKHRNYGEIHMGLAAEIDNQTSWVKGSTLSATVDLTNSMHDECRRWFLGFVESYLDEAKSKTISIESDSEVSEIMCQIKKVSDWLDVMVKKEAKSPNSSVEDSELEAYGRVRDKIYAILLKNVERTAMAYENLNSIAEG</sequence>
<accession>A0A2N9J4G3</accession>
<evidence type="ECO:0000259" key="2">
    <source>
        <dbReference type="Pfam" id="PF06075"/>
    </source>
</evidence>
<protein>
    <recommendedName>
        <fullName evidence="5">DUF936 domain-containing protein</fullName>
    </recommendedName>
</protein>
<dbReference type="InterPro" id="IPR048297">
    <property type="entry name" value="DUF936_dom_pln"/>
</dbReference>
<feature type="compositionally biased region" description="Basic and acidic residues" evidence="1">
    <location>
        <begin position="173"/>
        <end position="185"/>
    </location>
</feature>
<dbReference type="EMBL" id="OIVN01006374">
    <property type="protein sequence ID" value="SPD31718.1"/>
    <property type="molecule type" value="Genomic_DNA"/>
</dbReference>
<dbReference type="Pfam" id="PF06075">
    <property type="entry name" value="DUF936"/>
    <property type="match status" value="1"/>
</dbReference>
<evidence type="ECO:0008006" key="5">
    <source>
        <dbReference type="Google" id="ProtNLM"/>
    </source>
</evidence>
<dbReference type="PANTHER" id="PTHR31928">
    <property type="entry name" value="EXPRESSED PROTEIN"/>
    <property type="match status" value="1"/>
</dbReference>
<evidence type="ECO:0000313" key="4">
    <source>
        <dbReference type="EMBL" id="SPD31718.1"/>
    </source>
</evidence>
<evidence type="ECO:0000259" key="3">
    <source>
        <dbReference type="Pfam" id="PF21647"/>
    </source>
</evidence>
<gene>
    <name evidence="4" type="ORF">FSB_LOCUS59600</name>
</gene>
<feature type="region of interest" description="Disordered" evidence="1">
    <location>
        <begin position="154"/>
        <end position="185"/>
    </location>
</feature>
<dbReference type="InterPro" id="IPR010341">
    <property type="entry name" value="DUF936_pln"/>
</dbReference>
<feature type="region of interest" description="Disordered" evidence="1">
    <location>
        <begin position="452"/>
        <end position="473"/>
    </location>
</feature>
<dbReference type="Pfam" id="PF21647">
    <property type="entry name" value="DUF6857"/>
    <property type="match status" value="1"/>
</dbReference>
<proteinExistence type="predicted"/>
<name>A0A2N9J4G3_FAGSY</name>
<evidence type="ECO:0000256" key="1">
    <source>
        <dbReference type="SAM" id="MobiDB-lite"/>
    </source>
</evidence>
<dbReference type="InterPro" id="IPR049172">
    <property type="entry name" value="DUF6857_pln"/>
</dbReference>